<feature type="compositionally biased region" description="Polar residues" evidence="1">
    <location>
        <begin position="570"/>
        <end position="581"/>
    </location>
</feature>
<evidence type="ECO:0000313" key="3">
    <source>
        <dbReference type="Proteomes" id="UP000054007"/>
    </source>
</evidence>
<feature type="region of interest" description="Disordered" evidence="1">
    <location>
        <begin position="262"/>
        <end position="840"/>
    </location>
</feature>
<feature type="compositionally biased region" description="Polar residues" evidence="1">
    <location>
        <begin position="192"/>
        <end position="203"/>
    </location>
</feature>
<name>A0A0D7BXE2_9AGAR</name>
<feature type="compositionally biased region" description="Pro residues" evidence="1">
    <location>
        <begin position="291"/>
        <end position="311"/>
    </location>
</feature>
<proteinExistence type="predicted"/>
<keyword evidence="3" id="KW-1185">Reference proteome</keyword>
<feature type="compositionally biased region" description="Low complexity" evidence="1">
    <location>
        <begin position="281"/>
        <end position="290"/>
    </location>
</feature>
<dbReference type="AlphaFoldDB" id="A0A0D7BXE2"/>
<evidence type="ECO:0000256" key="1">
    <source>
        <dbReference type="SAM" id="MobiDB-lite"/>
    </source>
</evidence>
<feature type="compositionally biased region" description="Basic and acidic residues" evidence="1">
    <location>
        <begin position="733"/>
        <end position="772"/>
    </location>
</feature>
<feature type="compositionally biased region" description="Basic and acidic residues" evidence="1">
    <location>
        <begin position="327"/>
        <end position="352"/>
    </location>
</feature>
<feature type="compositionally biased region" description="Acidic residues" evidence="1">
    <location>
        <begin position="476"/>
        <end position="489"/>
    </location>
</feature>
<feature type="compositionally biased region" description="Acidic residues" evidence="1">
    <location>
        <begin position="502"/>
        <end position="537"/>
    </location>
</feature>
<feature type="compositionally biased region" description="Acidic residues" evidence="1">
    <location>
        <begin position="669"/>
        <end position="692"/>
    </location>
</feature>
<feature type="compositionally biased region" description="Basic and acidic residues" evidence="1">
    <location>
        <begin position="693"/>
        <end position="709"/>
    </location>
</feature>
<feature type="compositionally biased region" description="Basic and acidic residues" evidence="1">
    <location>
        <begin position="209"/>
        <end position="226"/>
    </location>
</feature>
<feature type="compositionally biased region" description="Polar residues" evidence="1">
    <location>
        <begin position="547"/>
        <end position="558"/>
    </location>
</feature>
<dbReference type="EMBL" id="KN880431">
    <property type="protein sequence ID" value="KIY74306.1"/>
    <property type="molecule type" value="Genomic_DNA"/>
</dbReference>
<feature type="compositionally biased region" description="Polar residues" evidence="1">
    <location>
        <begin position="423"/>
        <end position="433"/>
    </location>
</feature>
<feature type="compositionally biased region" description="Basic and acidic residues" evidence="1">
    <location>
        <begin position="808"/>
        <end position="820"/>
    </location>
</feature>
<feature type="compositionally biased region" description="Basic and acidic residues" evidence="1">
    <location>
        <begin position="781"/>
        <end position="800"/>
    </location>
</feature>
<feature type="compositionally biased region" description="Basic and acidic residues" evidence="1">
    <location>
        <begin position="394"/>
        <end position="407"/>
    </location>
</feature>
<gene>
    <name evidence="2" type="ORF">CYLTODRAFT_448068</name>
</gene>
<sequence length="877" mass="97036">MAKKNKQVQPWLASWILDVSRNYGSNFTAATRQEATATIVKVVQAPTIETDAFFTGYLWDNSYTIHFRIQPSVVRNYRQRNPHQDPNVSTAIIHLKEIKLRVQKIPQVGQDYATLKEQLVLECRSFDLVEVLSDQEWSMQRIKAANIGKKHPEISQYLEGLQTGGGGGNVHIRRTEPTADERTYNHVAPTVFPSQDSARSDYTYSPKPKKPDMPKMRTPRVNDRSTMRKRHSELLAAAFHDSSGMAIVLFQQINVNIRLDSEQPDQPFASSSKIAEPRPKPNSVSNSSPEVPIPWSPSPPRAAVPPIPSRSPSPTANKQQPKRRRVLEHDVDANSEHEVEMALSPVRRERSVLDASSPFRSYLPSSPGTPRRPASPAVKVEEDSSQVSLNGFQPRHDVSRRVPERNPEPIPHPSQRRELVPASESTQSQNNKQTPHKALQSGVLTKSSPSKEGDVSSRGVDGGERASSRSSVSDDSSSESESDSAEEGSDSNALANMSLFSGDEDGDGDDEDGADNNDNDDNGDDEKNDEDDDDDGELMTQAVETGPLQQAETHTPSQGLAPVEAASIAGSPQRSTRFVTTSRDRRQAPRQLAVKTVSGQAPRQLAVKTASGPSRVVRGPAAARKTACPPSSSSEKDEDMEEQFEEADSLAVNVGTQQAVTERRQDVMDASDEEEHEGEGEEGGGEGEEDKDKEEKDVNSRDAYEDEHQPIAQGHGKRNESNYADQDMGPEDLAPHAHSEAAGPDRPEDLEMADSTRERPRDLSDDDQKIEDNLFGADSPRGMRAEVHENEQNAWRERPVDGSVLKHKQSDYRMDEKEMLVRQPGGQRQSAGGPSRVFLGRQPRIRVNTIMPLESPPCFKSFYMLAMSMQQPERSDL</sequence>
<feature type="region of interest" description="Disordered" evidence="1">
    <location>
        <begin position="191"/>
        <end position="226"/>
    </location>
</feature>
<feature type="compositionally biased region" description="Acidic residues" evidence="1">
    <location>
        <begin position="636"/>
        <end position="648"/>
    </location>
</feature>
<dbReference type="Proteomes" id="UP000054007">
    <property type="component" value="Unassembled WGS sequence"/>
</dbReference>
<organism evidence="2 3">
    <name type="scientific">Cylindrobasidium torrendii FP15055 ss-10</name>
    <dbReference type="NCBI Taxonomy" id="1314674"/>
    <lineage>
        <taxon>Eukaryota</taxon>
        <taxon>Fungi</taxon>
        <taxon>Dikarya</taxon>
        <taxon>Basidiomycota</taxon>
        <taxon>Agaricomycotina</taxon>
        <taxon>Agaricomycetes</taxon>
        <taxon>Agaricomycetidae</taxon>
        <taxon>Agaricales</taxon>
        <taxon>Marasmiineae</taxon>
        <taxon>Physalacriaceae</taxon>
        <taxon>Cylindrobasidium</taxon>
    </lineage>
</organism>
<evidence type="ECO:0000313" key="2">
    <source>
        <dbReference type="EMBL" id="KIY74306.1"/>
    </source>
</evidence>
<feature type="compositionally biased region" description="Basic and acidic residues" evidence="1">
    <location>
        <begin position="449"/>
        <end position="467"/>
    </location>
</feature>
<accession>A0A0D7BXE2</accession>
<protein>
    <submittedName>
        <fullName evidence="2">Uncharacterized protein</fullName>
    </submittedName>
</protein>
<reference evidence="2 3" key="1">
    <citation type="journal article" date="2015" name="Fungal Genet. Biol.">
        <title>Evolution of novel wood decay mechanisms in Agaricales revealed by the genome sequences of Fistulina hepatica and Cylindrobasidium torrendii.</title>
        <authorList>
            <person name="Floudas D."/>
            <person name="Held B.W."/>
            <person name="Riley R."/>
            <person name="Nagy L.G."/>
            <person name="Koehler G."/>
            <person name="Ransdell A.S."/>
            <person name="Younus H."/>
            <person name="Chow J."/>
            <person name="Chiniquy J."/>
            <person name="Lipzen A."/>
            <person name="Tritt A."/>
            <person name="Sun H."/>
            <person name="Haridas S."/>
            <person name="LaButti K."/>
            <person name="Ohm R.A."/>
            <person name="Kues U."/>
            <person name="Blanchette R.A."/>
            <person name="Grigoriev I.V."/>
            <person name="Minto R.E."/>
            <person name="Hibbett D.S."/>
        </authorList>
    </citation>
    <scope>NUCLEOTIDE SEQUENCE [LARGE SCALE GENOMIC DNA]</scope>
    <source>
        <strain evidence="2 3">FP15055 ss-10</strain>
    </source>
</reference>